<dbReference type="EMBL" id="GBXM01064384">
    <property type="protein sequence ID" value="JAH44193.1"/>
    <property type="molecule type" value="Transcribed_RNA"/>
</dbReference>
<reference evidence="1" key="2">
    <citation type="journal article" date="2015" name="Fish Shellfish Immunol.">
        <title>Early steps in the European eel (Anguilla anguilla)-Vibrio vulnificus interaction in the gills: Role of the RtxA13 toxin.</title>
        <authorList>
            <person name="Callol A."/>
            <person name="Pajuelo D."/>
            <person name="Ebbesson L."/>
            <person name="Teles M."/>
            <person name="MacKenzie S."/>
            <person name="Amaro C."/>
        </authorList>
    </citation>
    <scope>NUCLEOTIDE SEQUENCE</scope>
</reference>
<organism evidence="1">
    <name type="scientific">Anguilla anguilla</name>
    <name type="common">European freshwater eel</name>
    <name type="synonym">Muraena anguilla</name>
    <dbReference type="NCBI Taxonomy" id="7936"/>
    <lineage>
        <taxon>Eukaryota</taxon>
        <taxon>Metazoa</taxon>
        <taxon>Chordata</taxon>
        <taxon>Craniata</taxon>
        <taxon>Vertebrata</taxon>
        <taxon>Euteleostomi</taxon>
        <taxon>Actinopterygii</taxon>
        <taxon>Neopterygii</taxon>
        <taxon>Teleostei</taxon>
        <taxon>Anguilliformes</taxon>
        <taxon>Anguillidae</taxon>
        <taxon>Anguilla</taxon>
    </lineage>
</organism>
<proteinExistence type="predicted"/>
<evidence type="ECO:0000313" key="1">
    <source>
        <dbReference type="EMBL" id="JAH44193.1"/>
    </source>
</evidence>
<accession>A0A0E9SUF8</accession>
<dbReference type="AlphaFoldDB" id="A0A0E9SUF8"/>
<name>A0A0E9SUF8_ANGAN</name>
<sequence>MHVSVCRLTFTRKLDIFVG</sequence>
<protein>
    <submittedName>
        <fullName evidence="1">Uncharacterized protein</fullName>
    </submittedName>
</protein>
<reference evidence="1" key="1">
    <citation type="submission" date="2014-11" db="EMBL/GenBank/DDBJ databases">
        <authorList>
            <person name="Amaro Gonzalez C."/>
        </authorList>
    </citation>
    <scope>NUCLEOTIDE SEQUENCE</scope>
</reference>